<dbReference type="InterPro" id="IPR002347">
    <property type="entry name" value="SDR_fam"/>
</dbReference>
<dbReference type="GO" id="GO:0016491">
    <property type="term" value="F:oxidoreductase activity"/>
    <property type="evidence" value="ECO:0007669"/>
    <property type="project" value="UniProtKB-KW"/>
</dbReference>
<keyword evidence="6" id="KW-0812">Transmembrane</keyword>
<evidence type="ECO:0000256" key="1">
    <source>
        <dbReference type="ARBA" id="ARBA00004606"/>
    </source>
</evidence>
<keyword evidence="5" id="KW-0560">Oxidoreductase</keyword>
<dbReference type="PRINTS" id="PR00081">
    <property type="entry name" value="GDHRDH"/>
</dbReference>
<keyword evidence="3" id="KW-0521">NADP</keyword>
<protein>
    <recommendedName>
        <fullName evidence="7">Ketoreductase domain-containing protein</fullName>
    </recommendedName>
</protein>
<evidence type="ECO:0000256" key="6">
    <source>
        <dbReference type="SAM" id="Phobius"/>
    </source>
</evidence>
<evidence type="ECO:0000313" key="8">
    <source>
        <dbReference type="EMBL" id="SPC84124.1"/>
    </source>
</evidence>
<dbReference type="AlphaFoldDB" id="A0A2N9FBG0"/>
<evidence type="ECO:0000256" key="3">
    <source>
        <dbReference type="ARBA" id="ARBA00022857"/>
    </source>
</evidence>
<evidence type="ECO:0000256" key="2">
    <source>
        <dbReference type="ARBA" id="ARBA00006484"/>
    </source>
</evidence>
<evidence type="ECO:0000256" key="4">
    <source>
        <dbReference type="ARBA" id="ARBA00022968"/>
    </source>
</evidence>
<dbReference type="Pfam" id="PF00106">
    <property type="entry name" value="adh_short"/>
    <property type="match status" value="2"/>
</dbReference>
<feature type="transmembrane region" description="Helical" evidence="6">
    <location>
        <begin position="294"/>
        <end position="317"/>
    </location>
</feature>
<dbReference type="PANTHER" id="PTHR43391:SF90">
    <property type="entry name" value="11-BETA-HYDROXYSTEROID DEHYDROGENASE-LIKE 4A-RELATED"/>
    <property type="match status" value="1"/>
</dbReference>
<evidence type="ECO:0000259" key="7">
    <source>
        <dbReference type="SMART" id="SM00822"/>
    </source>
</evidence>
<dbReference type="InterPro" id="IPR036291">
    <property type="entry name" value="NAD(P)-bd_dom_sf"/>
</dbReference>
<sequence>MDLLHKFLNIVLLPLSLTVLLFFMPPFLFFKFLYSLKRSIYSENVAGKVVLITGASSGIGEHIAYEYAKRGSRLALVARRENRLQAVADKARELGSPEVVVVHADVSKVEECKRFVDVVINRFGQLDHLVNNAGVTRAQLFEDFTQFSDIASIMDINFWGSVYSTHYAVPHLRKSKGKIVAISSTAVWLSLPTVSFYNASKAAQVSFFETLRTEFGPDIGITIVTPGVIQSEMTQEVPLFLAETTEGCAKAILDSTCRGDMYLTEPSWMKAGFWIKTLCPEVFECKAMDLLHKFLNIVLLPLSLTVLLFFMPPFLFFKFLYSLKRSIYSENVAGKVVLITGASSGIGEHIAYEYAKRGSRLALVARRENRLQAVADKARELGSPEVVVVCADVSKSNVVEELDHLVNNAGVARLQLFEDFTQFSDIASIMDINFWGSVYSTHYAVPHLRKSKGKIVAISSTAVWLSGPTLSFYNASKAAQVSFFETLRTEFGPDIGITIVTPGVIQSEMTQGSVCRSQDENIAPSAENSHAPFCALAAENLLVVTSIMCDLFQLSYYVPLFLAETTEGCAKAILDSTCRGDMYLTEPSWMKAGFWIKTLCPEVFEWCFHSLFVKRPWTSKKDS</sequence>
<keyword evidence="4" id="KW-0735">Signal-anchor</keyword>
<feature type="transmembrane region" description="Helical" evidence="6">
    <location>
        <begin position="12"/>
        <end position="34"/>
    </location>
</feature>
<reference evidence="8" key="1">
    <citation type="submission" date="2018-02" db="EMBL/GenBank/DDBJ databases">
        <authorList>
            <person name="Cohen D.B."/>
            <person name="Kent A.D."/>
        </authorList>
    </citation>
    <scope>NUCLEOTIDE SEQUENCE</scope>
</reference>
<feature type="domain" description="Ketoreductase" evidence="7">
    <location>
        <begin position="335"/>
        <end position="508"/>
    </location>
</feature>
<accession>A0A2N9FBG0</accession>
<evidence type="ECO:0000256" key="5">
    <source>
        <dbReference type="ARBA" id="ARBA00023002"/>
    </source>
</evidence>
<comment type="subcellular location">
    <subcellularLocation>
        <location evidence="1">Membrane</location>
        <topology evidence="1">Single-pass type II membrane protein</topology>
    </subcellularLocation>
</comment>
<dbReference type="FunFam" id="3.40.50.720:FF:000084">
    <property type="entry name" value="Short-chain dehydrogenase reductase"/>
    <property type="match status" value="1"/>
</dbReference>
<dbReference type="GO" id="GO:0005829">
    <property type="term" value="C:cytosol"/>
    <property type="evidence" value="ECO:0007669"/>
    <property type="project" value="TreeGrafter"/>
</dbReference>
<organism evidence="8">
    <name type="scientific">Fagus sylvatica</name>
    <name type="common">Beechnut</name>
    <dbReference type="NCBI Taxonomy" id="28930"/>
    <lineage>
        <taxon>Eukaryota</taxon>
        <taxon>Viridiplantae</taxon>
        <taxon>Streptophyta</taxon>
        <taxon>Embryophyta</taxon>
        <taxon>Tracheophyta</taxon>
        <taxon>Spermatophyta</taxon>
        <taxon>Magnoliopsida</taxon>
        <taxon>eudicotyledons</taxon>
        <taxon>Gunneridae</taxon>
        <taxon>Pentapetalae</taxon>
        <taxon>rosids</taxon>
        <taxon>fabids</taxon>
        <taxon>Fagales</taxon>
        <taxon>Fagaceae</taxon>
        <taxon>Fagus</taxon>
    </lineage>
</organism>
<dbReference type="EMBL" id="OIVN01000690">
    <property type="protein sequence ID" value="SPC84124.1"/>
    <property type="molecule type" value="Genomic_DNA"/>
</dbReference>
<dbReference type="PANTHER" id="PTHR43391">
    <property type="entry name" value="RETINOL DEHYDROGENASE-RELATED"/>
    <property type="match status" value="1"/>
</dbReference>
<comment type="similarity">
    <text evidence="2">Belongs to the short-chain dehydrogenases/reductases (SDR) family.</text>
</comment>
<name>A0A2N9FBG0_FAGSY</name>
<dbReference type="SMART" id="SM00822">
    <property type="entry name" value="PKS_KR"/>
    <property type="match status" value="1"/>
</dbReference>
<keyword evidence="6" id="KW-1133">Transmembrane helix</keyword>
<dbReference type="GO" id="GO:0016020">
    <property type="term" value="C:membrane"/>
    <property type="evidence" value="ECO:0007669"/>
    <property type="project" value="UniProtKB-SubCell"/>
</dbReference>
<dbReference type="PRINTS" id="PR00080">
    <property type="entry name" value="SDRFAMILY"/>
</dbReference>
<dbReference type="Gene3D" id="3.40.50.720">
    <property type="entry name" value="NAD(P)-binding Rossmann-like Domain"/>
    <property type="match status" value="2"/>
</dbReference>
<proteinExistence type="inferred from homology"/>
<dbReference type="InterPro" id="IPR057326">
    <property type="entry name" value="KR_dom"/>
</dbReference>
<keyword evidence="6" id="KW-0472">Membrane</keyword>
<dbReference type="SUPFAM" id="SSF51735">
    <property type="entry name" value="NAD(P)-binding Rossmann-fold domains"/>
    <property type="match status" value="2"/>
</dbReference>
<gene>
    <name evidence="8" type="ORF">FSB_LOCUS12006</name>
</gene>